<dbReference type="STRING" id="649764.HMPREF0762_00725"/>
<dbReference type="HOGENOM" id="CLU_2144172_0_0_11"/>
<dbReference type="OrthoDB" id="3174662at2"/>
<reference evidence="1" key="1">
    <citation type="submission" date="2009-10" db="EMBL/GenBank/DDBJ databases">
        <authorList>
            <person name="Weinstock G."/>
            <person name="Sodergren E."/>
            <person name="Clifton S."/>
            <person name="Fulton L."/>
            <person name="Fulton B."/>
            <person name="Courtney L."/>
            <person name="Fronick C."/>
            <person name="Harrison M."/>
            <person name="Strong C."/>
            <person name="Farmer C."/>
            <person name="Delahaunty K."/>
            <person name="Markovic C."/>
            <person name="Hall O."/>
            <person name="Minx P."/>
            <person name="Tomlinson C."/>
            <person name="Mitreva M."/>
            <person name="Nelson J."/>
            <person name="Hou S."/>
            <person name="Wollam A."/>
            <person name="Pepin K.H."/>
            <person name="Johnson M."/>
            <person name="Bhonagiri V."/>
            <person name="Nash W.E."/>
            <person name="Warren W."/>
            <person name="Chinwalla A."/>
            <person name="Mardis E.R."/>
            <person name="Wilson R.K."/>
        </authorList>
    </citation>
    <scope>NUCLEOTIDE SEQUENCE [LARGE SCALE GENOMIC DNA]</scope>
    <source>
        <strain evidence="1">ATCC 700122</strain>
    </source>
</reference>
<evidence type="ECO:0000313" key="1">
    <source>
        <dbReference type="EMBL" id="EEZ61388.1"/>
    </source>
</evidence>
<dbReference type="Proteomes" id="UP000006001">
    <property type="component" value="Unassembled WGS sequence"/>
</dbReference>
<dbReference type="EMBL" id="ACUX02000006">
    <property type="protein sequence ID" value="EEZ61388.1"/>
    <property type="molecule type" value="Genomic_DNA"/>
</dbReference>
<dbReference type="AlphaFoldDB" id="D0WFX4"/>
<evidence type="ECO:0000313" key="2">
    <source>
        <dbReference type="Proteomes" id="UP000006001"/>
    </source>
</evidence>
<organism evidence="1 2">
    <name type="scientific">Slackia exigua (strain ATCC 700122 / DSM 15923 / CIP 105133 / JCM 11022 / KCTC 5966 / S-7)</name>
    <dbReference type="NCBI Taxonomy" id="649764"/>
    <lineage>
        <taxon>Bacteria</taxon>
        <taxon>Bacillati</taxon>
        <taxon>Actinomycetota</taxon>
        <taxon>Coriobacteriia</taxon>
        <taxon>Eggerthellales</taxon>
        <taxon>Eggerthellaceae</taxon>
        <taxon>Slackia</taxon>
    </lineage>
</organism>
<name>D0WFX4_SLAES</name>
<protein>
    <submittedName>
        <fullName evidence="1">Uncharacterized protein</fullName>
    </submittedName>
</protein>
<sequence length="112" mass="12504">MGKHDVREVIRMACWDERGCDADMQSYCPHCLGHDYCPADCKYAACKLPQHRVAVGFEILDNPDVDRSIPVKEQCRSCMFFINHGPKVGSGAVSARGEGMPELEGVWAPIRH</sequence>
<proteinExistence type="predicted"/>
<dbReference type="eggNOG" id="ENOG5032PJE">
    <property type="taxonomic scope" value="Bacteria"/>
</dbReference>
<accession>D0WFX4</accession>
<gene>
    <name evidence="1" type="ORF">HMPREF0762_00725</name>
</gene>
<comment type="caution">
    <text evidence="1">The sequence shown here is derived from an EMBL/GenBank/DDBJ whole genome shotgun (WGS) entry which is preliminary data.</text>
</comment>
<keyword evidence="2" id="KW-1185">Reference proteome</keyword>